<dbReference type="EMBL" id="SWLB01000012">
    <property type="protein sequence ID" value="KAF3331358.1"/>
    <property type="molecule type" value="Genomic_DNA"/>
</dbReference>
<evidence type="ECO:0000256" key="7">
    <source>
        <dbReference type="SAM" id="Phobius"/>
    </source>
</evidence>
<dbReference type="InterPro" id="IPR036273">
    <property type="entry name" value="CRAL/TRIO_N_dom_sf"/>
</dbReference>
<keyword evidence="7" id="KW-0812">Transmembrane</keyword>
<dbReference type="GO" id="GO:0015031">
    <property type="term" value="P:protein transport"/>
    <property type="evidence" value="ECO:0007669"/>
    <property type="project" value="UniProtKB-KW"/>
</dbReference>
<dbReference type="OrthoDB" id="1434354at2759"/>
<comment type="caution">
    <text evidence="9">The sequence shown here is derived from an EMBL/GenBank/DDBJ whole genome shotgun (WGS) entry which is preliminary data.</text>
</comment>
<reference evidence="9" key="1">
    <citation type="submission" date="2020-01" db="EMBL/GenBank/DDBJ databases">
        <title>Genome sequence of Kobresia littledalei, the first chromosome-level genome in the family Cyperaceae.</title>
        <authorList>
            <person name="Qu G."/>
        </authorList>
    </citation>
    <scope>NUCLEOTIDE SEQUENCE</scope>
    <source>
        <strain evidence="9">C.B.Clarke</strain>
        <tissue evidence="9">Leaf</tissue>
    </source>
</reference>
<dbReference type="GO" id="GO:0000139">
    <property type="term" value="C:Golgi membrane"/>
    <property type="evidence" value="ECO:0007669"/>
    <property type="project" value="UniProtKB-SubCell"/>
</dbReference>
<keyword evidence="7" id="KW-1133">Transmembrane helix</keyword>
<accession>A0A833R8Z7</accession>
<dbReference type="GO" id="GO:0005886">
    <property type="term" value="C:plasma membrane"/>
    <property type="evidence" value="ECO:0007669"/>
    <property type="project" value="UniProtKB-SubCell"/>
</dbReference>
<dbReference type="CDD" id="cd00170">
    <property type="entry name" value="SEC14"/>
    <property type="match status" value="1"/>
</dbReference>
<dbReference type="Pfam" id="PF00650">
    <property type="entry name" value="CRAL_TRIO"/>
    <property type="match status" value="1"/>
</dbReference>
<evidence type="ECO:0000256" key="1">
    <source>
        <dbReference type="ARBA" id="ARBA00004202"/>
    </source>
</evidence>
<dbReference type="SMART" id="SM00516">
    <property type="entry name" value="SEC14"/>
    <property type="match status" value="1"/>
</dbReference>
<evidence type="ECO:0000256" key="3">
    <source>
        <dbReference type="ARBA" id="ARBA00022927"/>
    </source>
</evidence>
<comment type="similarity">
    <text evidence="5">Belongs to the SFH family.</text>
</comment>
<dbReference type="Gene3D" id="3.40.525.10">
    <property type="entry name" value="CRAL-TRIO lipid binding domain"/>
    <property type="match status" value="1"/>
</dbReference>
<keyword evidence="3" id="KW-0813">Transport</keyword>
<feature type="region of interest" description="Disordered" evidence="6">
    <location>
        <begin position="1"/>
        <end position="50"/>
    </location>
</feature>
<evidence type="ECO:0000313" key="10">
    <source>
        <dbReference type="Proteomes" id="UP000623129"/>
    </source>
</evidence>
<dbReference type="InterPro" id="IPR051026">
    <property type="entry name" value="PI/PC_transfer"/>
</dbReference>
<feature type="transmembrane region" description="Helical" evidence="7">
    <location>
        <begin position="463"/>
        <end position="485"/>
    </location>
</feature>
<evidence type="ECO:0000313" key="9">
    <source>
        <dbReference type="EMBL" id="KAF3331358.1"/>
    </source>
</evidence>
<dbReference type="SUPFAM" id="SSF52087">
    <property type="entry name" value="CRAL/TRIO domain"/>
    <property type="match status" value="1"/>
</dbReference>
<dbReference type="PANTHER" id="PTHR45657">
    <property type="entry name" value="CRAL-TRIO DOMAIN-CONTAINING PROTEIN YKL091C-RELATED"/>
    <property type="match status" value="1"/>
</dbReference>
<protein>
    <submittedName>
        <fullName evidence="9">Phosphatidylinositol/phosphatidylcholine transfer protein SFH13-like protein</fullName>
    </submittedName>
</protein>
<keyword evidence="7" id="KW-0472">Membrane</keyword>
<evidence type="ECO:0000256" key="4">
    <source>
        <dbReference type="ARBA" id="ARBA00023034"/>
    </source>
</evidence>
<dbReference type="InterPro" id="IPR001251">
    <property type="entry name" value="CRAL-TRIO_dom"/>
</dbReference>
<dbReference type="InterPro" id="IPR036865">
    <property type="entry name" value="CRAL-TRIO_dom_sf"/>
</dbReference>
<comment type="subcellular location">
    <subcellularLocation>
        <location evidence="1">Cell membrane</location>
        <topology evidence="1">Peripheral membrane protein</topology>
    </subcellularLocation>
    <subcellularLocation>
        <location evidence="2">Golgi apparatus membrane</location>
        <topology evidence="2">Peripheral membrane protein</topology>
    </subcellularLocation>
</comment>
<keyword evidence="10" id="KW-1185">Reference proteome</keyword>
<keyword evidence="3" id="KW-0653">Protein transport</keyword>
<evidence type="ECO:0000256" key="5">
    <source>
        <dbReference type="ARBA" id="ARBA00038020"/>
    </source>
</evidence>
<dbReference type="SMART" id="SM01100">
    <property type="entry name" value="CRAL_TRIO_N"/>
    <property type="match status" value="1"/>
</dbReference>
<proteinExistence type="inferred from homology"/>
<gene>
    <name evidence="9" type="ORF">FCM35_KLT02764</name>
</gene>
<dbReference type="InterPro" id="IPR011074">
    <property type="entry name" value="CRAL/TRIO_N_dom"/>
</dbReference>
<evidence type="ECO:0000259" key="8">
    <source>
        <dbReference type="PROSITE" id="PS50191"/>
    </source>
</evidence>
<dbReference type="FunFam" id="3.40.525.10:FF:000011">
    <property type="entry name" value="SEC14 cytosolic factor"/>
    <property type="match status" value="1"/>
</dbReference>
<dbReference type="Gene3D" id="1.10.8.20">
    <property type="entry name" value="N-terminal domain of phosphatidylinositol transfer protein sec14p"/>
    <property type="match status" value="1"/>
</dbReference>
<dbReference type="Proteomes" id="UP000623129">
    <property type="component" value="Unassembled WGS sequence"/>
</dbReference>
<evidence type="ECO:0000256" key="2">
    <source>
        <dbReference type="ARBA" id="ARBA00004395"/>
    </source>
</evidence>
<feature type="compositionally biased region" description="Basic residues" evidence="6">
    <location>
        <begin position="28"/>
        <end position="39"/>
    </location>
</feature>
<sequence>MEYSTPTLNEEKKEKKSDHENSEDERRRTKIGSLKKKAMHASTRITHSLKKKRARRRSSLRVSSISIEDVRDAEEVAAVSAFRDVLIGKDLLPERHDDYHMMLRFLKARKFDFEKSTQMWAEMLQWRREFGTDTILEDFRFEELDEVLQYYPQGYHGVDKDGRPVYIERLGKVEPNKLVQITTVDRYIRYHVKEFERAFAEKFPACSIAVKRHIDTTTTILDVHGVGLKNFSKIARELVNHMHKIDSDYYPETLYQMFIVNAGHGFKLIWNSVKGFLDPKTSSKIHVLGAKFQSRLLEAIDASELPEFLGGSCTCSDKGGCLGSNKGPWNDPPIMKLVHSIQDLKAASLNGFKLLVDEEEGNLTPLKFQTFKGIYHDTSHFDSGSDADDLGSPMASRSCDFSCLTPVHEEVREPYPTPKSSCDEQIVTVDKVIDYARVEYVASVRSSKQQREVRCSSQQFQHLIRMTFTFITILFKILSFFHALISKVERSFKSVSVIGDLRRDNVRDTEEDTVGVESCLKRLDSLESVVKQINRHPLETPARKDRVLLDSFDIIRSLEHDLEKTKKILHATVIKQMEMAEALEALTKESNYPVFSDLICAGSFGAANKFLTMKLNGCYY</sequence>
<dbReference type="AlphaFoldDB" id="A0A833R8Z7"/>
<dbReference type="PROSITE" id="PS50191">
    <property type="entry name" value="CRAL_TRIO"/>
    <property type="match status" value="1"/>
</dbReference>
<evidence type="ECO:0000256" key="6">
    <source>
        <dbReference type="SAM" id="MobiDB-lite"/>
    </source>
</evidence>
<dbReference type="PANTHER" id="PTHR45657:SF8">
    <property type="entry name" value="PHOSPHATIDYLINOSITOL_PHOSPHATIDYLCHOLINE TRANSFER PROTEIN SFH13"/>
    <property type="match status" value="1"/>
</dbReference>
<dbReference type="Pfam" id="PF03765">
    <property type="entry name" value="CRAL_TRIO_N"/>
    <property type="match status" value="1"/>
</dbReference>
<feature type="compositionally biased region" description="Basic and acidic residues" evidence="6">
    <location>
        <begin position="9"/>
        <end position="27"/>
    </location>
</feature>
<organism evidence="9 10">
    <name type="scientific">Carex littledalei</name>
    <dbReference type="NCBI Taxonomy" id="544730"/>
    <lineage>
        <taxon>Eukaryota</taxon>
        <taxon>Viridiplantae</taxon>
        <taxon>Streptophyta</taxon>
        <taxon>Embryophyta</taxon>
        <taxon>Tracheophyta</taxon>
        <taxon>Spermatophyta</taxon>
        <taxon>Magnoliopsida</taxon>
        <taxon>Liliopsida</taxon>
        <taxon>Poales</taxon>
        <taxon>Cyperaceae</taxon>
        <taxon>Cyperoideae</taxon>
        <taxon>Cariceae</taxon>
        <taxon>Carex</taxon>
        <taxon>Carex subgen. Euthyceras</taxon>
    </lineage>
</organism>
<feature type="domain" description="CRAL-TRIO" evidence="8">
    <location>
        <begin position="143"/>
        <end position="317"/>
    </location>
</feature>
<dbReference type="SUPFAM" id="SSF46938">
    <property type="entry name" value="CRAL/TRIO N-terminal domain"/>
    <property type="match status" value="1"/>
</dbReference>
<keyword evidence="4" id="KW-0333">Golgi apparatus</keyword>
<name>A0A833R8Z7_9POAL</name>